<dbReference type="PANTHER" id="PTHR12893">
    <property type="entry name" value="GOLGI REASSEMBLY STACKING PROTEIN GRASP"/>
    <property type="match status" value="1"/>
</dbReference>
<evidence type="ECO:0000256" key="4">
    <source>
        <dbReference type="SAM" id="Coils"/>
    </source>
</evidence>
<dbReference type="OMA" id="NTYCLYI"/>
<protein>
    <recommendedName>
        <fullName evidence="5">PDZ GRASP-type domain-containing protein</fullName>
    </recommendedName>
</protein>
<feature type="domain" description="PDZ GRASP-type" evidence="5">
    <location>
        <begin position="96"/>
        <end position="188"/>
    </location>
</feature>
<name>A0A8S1NVQ9_PARPR</name>
<comment type="caution">
    <text evidence="6">The sequence shown here is derived from an EMBL/GenBank/DDBJ whole genome shotgun (WGS) entry which is preliminary data.</text>
</comment>
<dbReference type="AlphaFoldDB" id="A0A8S1NVQ9"/>
<accession>A0A8S1NVQ9</accession>
<sequence length="491" mass="56198">MGNNSSQIGNGYGYRIISIEPNSFGSNLNLEIFLDYIVQIKSDSQVNALKLLESDEPIELSILNIFSLETRKIYISEPRSTIKLGLYIRYESINPLILHITKVLKGSPAESSGLKSNQDYLLGVKSHRYQTIDEFSDIVTGQAYSKQLIELCIFSPLTKKSPRVVVLEPKFNWGGPGALGCEFASGALHSFNFSQLIKPQEGDECKEVLNNEDNLQQQQNEEQKQQQQKFENREQNDIILNNNEDQQIELNKSLSLDKINDVQEHSIDKALSLSCSQSNLFDINDLIVSESKQNTKTSVQQENQQNVGFEQQQIISQVEMKNSQNIDESSILADLDNQQKNQQNYEQIQSDILLPETPTNFGMSQQDSQFENGIDEQGEITKFKGVLRFQKDGQEPYLEKEEVKQIDHLNSSFQLKNASSDYSHLEQNKNEIQVQPQSSVSQQDNESKNVVVKYVNQLVFKSPKREQMYVVDKKLLFDIQYEVPKYYVNIY</sequence>
<dbReference type="PROSITE" id="PS51865">
    <property type="entry name" value="PDZ_GRASP"/>
    <property type="match status" value="1"/>
</dbReference>
<evidence type="ECO:0000259" key="5">
    <source>
        <dbReference type="PROSITE" id="PS51865"/>
    </source>
</evidence>
<gene>
    <name evidence="6" type="ORF">PPRIM_AZ9-3.1.T0990128</name>
</gene>
<comment type="subcellular location">
    <subcellularLocation>
        <location evidence="1">Endomembrane system</location>
    </subcellularLocation>
</comment>
<dbReference type="Proteomes" id="UP000688137">
    <property type="component" value="Unassembled WGS sequence"/>
</dbReference>
<reference evidence="6" key="1">
    <citation type="submission" date="2021-01" db="EMBL/GenBank/DDBJ databases">
        <authorList>
            <consortium name="Genoscope - CEA"/>
            <person name="William W."/>
        </authorList>
    </citation>
    <scope>NUCLEOTIDE SEQUENCE</scope>
</reference>
<keyword evidence="4" id="KW-0175">Coiled coil</keyword>
<dbReference type="EMBL" id="CAJJDM010000102">
    <property type="protein sequence ID" value="CAD8095740.1"/>
    <property type="molecule type" value="Genomic_DNA"/>
</dbReference>
<dbReference type="InterPro" id="IPR024958">
    <property type="entry name" value="GRASP_PDZ"/>
</dbReference>
<organism evidence="6 7">
    <name type="scientific">Paramecium primaurelia</name>
    <dbReference type="NCBI Taxonomy" id="5886"/>
    <lineage>
        <taxon>Eukaryota</taxon>
        <taxon>Sar</taxon>
        <taxon>Alveolata</taxon>
        <taxon>Ciliophora</taxon>
        <taxon>Intramacronucleata</taxon>
        <taxon>Oligohymenophorea</taxon>
        <taxon>Peniculida</taxon>
        <taxon>Parameciidae</taxon>
        <taxon>Paramecium</taxon>
    </lineage>
</organism>
<evidence type="ECO:0000256" key="1">
    <source>
        <dbReference type="ARBA" id="ARBA00004308"/>
    </source>
</evidence>
<proteinExistence type="predicted"/>
<keyword evidence="3" id="KW-0472">Membrane</keyword>
<keyword evidence="2" id="KW-0677">Repeat</keyword>
<evidence type="ECO:0000256" key="3">
    <source>
        <dbReference type="ARBA" id="ARBA00023136"/>
    </source>
</evidence>
<dbReference type="GO" id="GO:0005794">
    <property type="term" value="C:Golgi apparatus"/>
    <property type="evidence" value="ECO:0007669"/>
    <property type="project" value="TreeGrafter"/>
</dbReference>
<feature type="coiled-coil region" evidence="4">
    <location>
        <begin position="205"/>
        <end position="236"/>
    </location>
</feature>
<dbReference type="Pfam" id="PF04495">
    <property type="entry name" value="GRASP55_65"/>
    <property type="match status" value="1"/>
</dbReference>
<keyword evidence="7" id="KW-1185">Reference proteome</keyword>
<dbReference type="GO" id="GO:0007030">
    <property type="term" value="P:Golgi organization"/>
    <property type="evidence" value="ECO:0007669"/>
    <property type="project" value="TreeGrafter"/>
</dbReference>
<dbReference type="PANTHER" id="PTHR12893:SF0">
    <property type="entry name" value="GRASP65"/>
    <property type="match status" value="1"/>
</dbReference>
<evidence type="ECO:0000313" key="6">
    <source>
        <dbReference type="EMBL" id="CAD8095740.1"/>
    </source>
</evidence>
<dbReference type="InterPro" id="IPR007583">
    <property type="entry name" value="GRASP55_65"/>
</dbReference>
<evidence type="ECO:0000256" key="2">
    <source>
        <dbReference type="ARBA" id="ARBA00022737"/>
    </source>
</evidence>
<evidence type="ECO:0000313" key="7">
    <source>
        <dbReference type="Proteomes" id="UP000688137"/>
    </source>
</evidence>